<evidence type="ECO:0000313" key="3">
    <source>
        <dbReference type="EMBL" id="KAG2855829.1"/>
    </source>
</evidence>
<evidence type="ECO:0000256" key="1">
    <source>
        <dbReference type="SAM" id="Coils"/>
    </source>
</evidence>
<accession>A0A8T1DC73</accession>
<proteinExistence type="predicted"/>
<evidence type="ECO:0008006" key="6">
    <source>
        <dbReference type="Google" id="ProtNLM"/>
    </source>
</evidence>
<dbReference type="VEuPathDB" id="FungiDB:PC110_g15078"/>
<keyword evidence="1" id="KW-0175">Coiled coil</keyword>
<feature type="compositionally biased region" description="Basic and acidic residues" evidence="2">
    <location>
        <begin position="77"/>
        <end position="88"/>
    </location>
</feature>
<feature type="coiled-coil region" evidence="1">
    <location>
        <begin position="231"/>
        <end position="297"/>
    </location>
</feature>
<dbReference type="EMBL" id="RCMK01000325">
    <property type="protein sequence ID" value="KAG2936493.1"/>
    <property type="molecule type" value="Genomic_DNA"/>
</dbReference>
<evidence type="ECO:0000256" key="2">
    <source>
        <dbReference type="SAM" id="MobiDB-lite"/>
    </source>
</evidence>
<name>A0A8T1DC73_9STRA</name>
<comment type="caution">
    <text evidence="4">The sequence shown here is derived from an EMBL/GenBank/DDBJ whole genome shotgun (WGS) entry which is preliminary data.</text>
</comment>
<dbReference type="CDD" id="cd14686">
    <property type="entry name" value="bZIP"/>
    <property type="match status" value="1"/>
</dbReference>
<dbReference type="AlphaFoldDB" id="A0A8T1DC73"/>
<dbReference type="Proteomes" id="UP000735874">
    <property type="component" value="Unassembled WGS sequence"/>
</dbReference>
<protein>
    <recommendedName>
        <fullName evidence="6">BZIP domain-containing protein</fullName>
    </recommendedName>
</protein>
<dbReference type="EMBL" id="RCMG01000359">
    <property type="protein sequence ID" value="KAG2855829.1"/>
    <property type="molecule type" value="Genomic_DNA"/>
</dbReference>
<gene>
    <name evidence="3" type="ORF">PC113_g12116</name>
    <name evidence="4" type="ORF">PC117_g12084</name>
</gene>
<organism evidence="4 5">
    <name type="scientific">Phytophthora cactorum</name>
    <dbReference type="NCBI Taxonomy" id="29920"/>
    <lineage>
        <taxon>Eukaryota</taxon>
        <taxon>Sar</taxon>
        <taxon>Stramenopiles</taxon>
        <taxon>Oomycota</taxon>
        <taxon>Peronosporomycetes</taxon>
        <taxon>Peronosporales</taxon>
        <taxon>Peronosporaceae</taxon>
        <taxon>Phytophthora</taxon>
    </lineage>
</organism>
<feature type="region of interest" description="Disordered" evidence="2">
    <location>
        <begin position="1"/>
        <end position="132"/>
    </location>
</feature>
<dbReference type="Proteomes" id="UP000736787">
    <property type="component" value="Unassembled WGS sequence"/>
</dbReference>
<feature type="compositionally biased region" description="Low complexity" evidence="2">
    <location>
        <begin position="19"/>
        <end position="28"/>
    </location>
</feature>
<feature type="compositionally biased region" description="Polar residues" evidence="2">
    <location>
        <begin position="100"/>
        <end position="111"/>
    </location>
</feature>
<evidence type="ECO:0000313" key="5">
    <source>
        <dbReference type="Proteomes" id="UP000736787"/>
    </source>
</evidence>
<reference evidence="4" key="1">
    <citation type="submission" date="2018-10" db="EMBL/GenBank/DDBJ databases">
        <title>Effector identification in a new, highly contiguous assembly of the strawberry crown rot pathogen Phytophthora cactorum.</title>
        <authorList>
            <person name="Armitage A.D."/>
            <person name="Nellist C.F."/>
            <person name="Bates H."/>
            <person name="Vickerstaff R.J."/>
            <person name="Harrison R.J."/>
        </authorList>
    </citation>
    <scope>NUCLEOTIDE SEQUENCE</scope>
    <source>
        <strain evidence="3">15-7</strain>
        <strain evidence="4">4040</strain>
    </source>
</reference>
<feature type="region of interest" description="Disordered" evidence="2">
    <location>
        <begin position="174"/>
        <end position="200"/>
    </location>
</feature>
<evidence type="ECO:0000313" key="4">
    <source>
        <dbReference type="EMBL" id="KAG2936493.1"/>
    </source>
</evidence>
<sequence length="309" mass="33619">MMEEVLELLASDSPSQDRSASTTASNTTDNGLNRSSISDSNHDEDDDDNGWRSGNTEDTGDQAGTRLSSPSNDDSVEEKNPAEHRTGQEQEQTPLDLVQQMKNSIKESNSPMPRAATPMQSKPPPCPQFPNAGLLEFFGGDLAASAPNVPPPAAALPAIPGQAAVAAPIPIASQRSVARRSTSPHDKPGASASDATSKVLPTGQRVHVMNSAEFDELRRKLQMQTASRGCRKRKKEAARQQKTQIQELQAELARLQDIEAQTKQYQLRPIESLLKELKTHQDEVADLSEKGQDAAKKELDWINVMNSHL</sequence>